<protein>
    <recommendedName>
        <fullName evidence="3">HK97 gp10 family phage protein</fullName>
    </recommendedName>
</protein>
<organism evidence="1 2">
    <name type="scientific">Glutamicibacter soli</name>
    <dbReference type="NCBI Taxonomy" id="453836"/>
    <lineage>
        <taxon>Bacteria</taxon>
        <taxon>Bacillati</taxon>
        <taxon>Actinomycetota</taxon>
        <taxon>Actinomycetes</taxon>
        <taxon>Micrococcales</taxon>
        <taxon>Micrococcaceae</taxon>
        <taxon>Glutamicibacter</taxon>
    </lineage>
</organism>
<dbReference type="EMBL" id="WYDN01000030">
    <property type="protein sequence ID" value="NAZ17885.1"/>
    <property type="molecule type" value="Genomic_DNA"/>
</dbReference>
<dbReference type="AlphaFoldDB" id="A0A6L9GBW8"/>
<evidence type="ECO:0000313" key="1">
    <source>
        <dbReference type="EMBL" id="NAZ17885.1"/>
    </source>
</evidence>
<sequence length="133" mass="14013">MASKPIVSVDGGRMLRATLKAAEHDLATLQGIHARVAAVVEGRARQLAPKVTGTLASTIRSSGTKTAAVVRAGYKRTPYAGPNNWGWPETAGGIKGSFGGDHWITVAAKQTEPHWLALYLAEVNKAISKVKGI</sequence>
<reference evidence="1 2" key="1">
    <citation type="submission" date="2020-01" db="EMBL/GenBank/DDBJ databases">
        <title>Glutamicibacter soli M275.</title>
        <authorList>
            <person name="Meng X."/>
        </authorList>
    </citation>
    <scope>NUCLEOTIDE SEQUENCE [LARGE SCALE GENOMIC DNA]</scope>
    <source>
        <strain evidence="1 2">M275</strain>
    </source>
</reference>
<name>A0A6L9GBW8_9MICC</name>
<proteinExistence type="predicted"/>
<comment type="caution">
    <text evidence="1">The sequence shown here is derived from an EMBL/GenBank/DDBJ whole genome shotgun (WGS) entry which is preliminary data.</text>
</comment>
<evidence type="ECO:0008006" key="3">
    <source>
        <dbReference type="Google" id="ProtNLM"/>
    </source>
</evidence>
<gene>
    <name evidence="1" type="ORF">GT020_17730</name>
</gene>
<dbReference type="RefSeq" id="WP_161450189.1">
    <property type="nucleotide sequence ID" value="NZ_WYDN01000030.1"/>
</dbReference>
<evidence type="ECO:0000313" key="2">
    <source>
        <dbReference type="Proteomes" id="UP000477543"/>
    </source>
</evidence>
<dbReference type="Proteomes" id="UP000477543">
    <property type="component" value="Unassembled WGS sequence"/>
</dbReference>
<accession>A0A6L9GBW8</accession>